<dbReference type="EMBL" id="JBBAXC010000003">
    <property type="protein sequence ID" value="MEI5906491.1"/>
    <property type="molecule type" value="Genomic_DNA"/>
</dbReference>
<evidence type="ECO:0000313" key="2">
    <source>
        <dbReference type="Proteomes" id="UP001312865"/>
    </source>
</evidence>
<dbReference type="Proteomes" id="UP001312865">
    <property type="component" value="Unassembled WGS sequence"/>
</dbReference>
<protein>
    <submittedName>
        <fullName evidence="1">Spore germination protein GerPB</fullName>
    </submittedName>
</protein>
<accession>A0ABU8HBA1</accession>
<evidence type="ECO:0000313" key="1">
    <source>
        <dbReference type="EMBL" id="MEI5906491.1"/>
    </source>
</evidence>
<organism evidence="1 2">
    <name type="scientific">Bacillus spongiae</name>
    <dbReference type="NCBI Taxonomy" id="2683610"/>
    <lineage>
        <taxon>Bacteria</taxon>
        <taxon>Bacillati</taxon>
        <taxon>Bacillota</taxon>
        <taxon>Bacilli</taxon>
        <taxon>Bacillales</taxon>
        <taxon>Bacillaceae</taxon>
        <taxon>Bacillus</taxon>
    </lineage>
</organism>
<proteinExistence type="predicted"/>
<keyword evidence="2" id="KW-1185">Reference proteome</keyword>
<dbReference type="InterPro" id="IPR024255">
    <property type="entry name" value="GerPB"/>
</dbReference>
<gene>
    <name evidence="1" type="ORF">WAK64_05405</name>
</gene>
<dbReference type="RefSeq" id="WP_336585922.1">
    <property type="nucleotide sequence ID" value="NZ_JBBAXC010000003.1"/>
</dbReference>
<sequence>MNIYVQQTIQIHTLRIGSVSNSSVLQIGTSGSIQAASNLFNTGGFIKPAPLAEKNGIQEFQEEGTFVPLSIS</sequence>
<comment type="caution">
    <text evidence="1">The sequence shown here is derived from an EMBL/GenBank/DDBJ whole genome shotgun (WGS) entry which is preliminary data.</text>
</comment>
<reference evidence="1 2" key="1">
    <citation type="journal article" date="2018" name="J. Microbiol.">
        <title>Bacillus spongiae sp. nov., isolated from sponge of Jeju Island.</title>
        <authorList>
            <person name="Lee G.E."/>
            <person name="Im W.T."/>
            <person name="Park J.S."/>
        </authorList>
    </citation>
    <scope>NUCLEOTIDE SEQUENCE [LARGE SCALE GENOMIC DNA]</scope>
    <source>
        <strain evidence="1 2">135PIL107-10</strain>
    </source>
</reference>
<dbReference type="Pfam" id="PF10803">
    <property type="entry name" value="GerPB"/>
    <property type="match status" value="1"/>
</dbReference>
<name>A0ABU8HBA1_9BACI</name>